<dbReference type="AlphaFoldDB" id="L7KR22"/>
<organism evidence="2 3">
    <name type="scientific">Gordonia aichiensis NBRC 108223</name>
    <dbReference type="NCBI Taxonomy" id="1220583"/>
    <lineage>
        <taxon>Bacteria</taxon>
        <taxon>Bacillati</taxon>
        <taxon>Actinomycetota</taxon>
        <taxon>Actinomycetes</taxon>
        <taxon>Mycobacteriales</taxon>
        <taxon>Gordoniaceae</taxon>
        <taxon>Gordonia</taxon>
    </lineage>
</organism>
<protein>
    <recommendedName>
        <fullName evidence="1">STAS domain-containing protein</fullName>
    </recommendedName>
</protein>
<dbReference type="OrthoDB" id="3393696at2"/>
<dbReference type="Gene3D" id="3.30.750.24">
    <property type="entry name" value="STAS domain"/>
    <property type="match status" value="1"/>
</dbReference>
<reference evidence="2 3" key="1">
    <citation type="submission" date="2012-12" db="EMBL/GenBank/DDBJ databases">
        <title>Whole genome shotgun sequence of Gordonia aichiensis NBRC 108223.</title>
        <authorList>
            <person name="Isaki-Nakamura S."/>
            <person name="Hosoyama A."/>
            <person name="Tsuchikane K."/>
            <person name="Ando Y."/>
            <person name="Baba S."/>
            <person name="Ohji S."/>
            <person name="Hamada M."/>
            <person name="Tamura T."/>
            <person name="Yamazoe A."/>
            <person name="Yamazaki S."/>
            <person name="Fujita N."/>
        </authorList>
    </citation>
    <scope>NUCLEOTIDE SEQUENCE [LARGE SCALE GENOMIC DNA]</scope>
    <source>
        <strain evidence="2 3">NBRC 108223</strain>
    </source>
</reference>
<dbReference type="InterPro" id="IPR036513">
    <property type="entry name" value="STAS_dom_sf"/>
</dbReference>
<name>L7KR22_9ACTN</name>
<comment type="caution">
    <text evidence="2">The sequence shown here is derived from an EMBL/GenBank/DDBJ whole genome shotgun (WGS) entry which is preliminary data.</text>
</comment>
<evidence type="ECO:0000313" key="2">
    <source>
        <dbReference type="EMBL" id="GAC50158.1"/>
    </source>
</evidence>
<dbReference type="InterPro" id="IPR002645">
    <property type="entry name" value="STAS_dom"/>
</dbReference>
<keyword evidence="3" id="KW-1185">Reference proteome</keyword>
<dbReference type="EMBL" id="BANR01000021">
    <property type="protein sequence ID" value="GAC50158.1"/>
    <property type="molecule type" value="Genomic_DNA"/>
</dbReference>
<evidence type="ECO:0000313" key="3">
    <source>
        <dbReference type="Proteomes" id="UP000010988"/>
    </source>
</evidence>
<gene>
    <name evidence="2" type="ORF">GOACH_21_00510</name>
</gene>
<proteinExistence type="predicted"/>
<feature type="domain" description="STAS" evidence="1">
    <location>
        <begin position="1"/>
        <end position="48"/>
    </location>
</feature>
<evidence type="ECO:0000259" key="1">
    <source>
        <dbReference type="PROSITE" id="PS50801"/>
    </source>
</evidence>
<sequence length="103" mass="10260">MAAVLDDILARTPGSAIIDLTAVDFVNVSGVVVLARFCEDATSAGIVVTCAASGGVLRCVAVCASAIPPDQFSSTGQLSSTAQLSFTALREALDVASADNAVA</sequence>
<dbReference type="Proteomes" id="UP000010988">
    <property type="component" value="Unassembled WGS sequence"/>
</dbReference>
<dbReference type="SUPFAM" id="SSF52091">
    <property type="entry name" value="SpoIIaa-like"/>
    <property type="match status" value="1"/>
</dbReference>
<accession>L7KR22</accession>
<dbReference type="PROSITE" id="PS50801">
    <property type="entry name" value="STAS"/>
    <property type="match status" value="1"/>
</dbReference>